<evidence type="ECO:0000259" key="7">
    <source>
        <dbReference type="Pfam" id="PF02683"/>
    </source>
</evidence>
<feature type="transmembrane region" description="Helical" evidence="6">
    <location>
        <begin position="12"/>
        <end position="37"/>
    </location>
</feature>
<feature type="transmembrane region" description="Helical" evidence="6">
    <location>
        <begin position="165"/>
        <end position="194"/>
    </location>
</feature>
<reference evidence="9" key="1">
    <citation type="submission" date="2019-02" db="EMBL/GenBank/DDBJ databases">
        <title>Glaciihabitans arcticus sp. nov., a psychrotolerant bacterium isolated from polar soil.</title>
        <authorList>
            <person name="Dahal R.H."/>
        </authorList>
    </citation>
    <scope>NUCLEOTIDE SEQUENCE [LARGE SCALE GENOMIC DNA]</scope>
    <source>
        <strain evidence="9">RP-3-7</strain>
    </source>
</reference>
<evidence type="ECO:0000313" key="8">
    <source>
        <dbReference type="EMBL" id="TBN58676.1"/>
    </source>
</evidence>
<gene>
    <name evidence="8" type="ORF">EYE40_14115</name>
</gene>
<proteinExistence type="inferred from homology"/>
<keyword evidence="3 6" id="KW-0812">Transmembrane</keyword>
<keyword evidence="9" id="KW-1185">Reference proteome</keyword>
<evidence type="ECO:0000256" key="2">
    <source>
        <dbReference type="ARBA" id="ARBA00006143"/>
    </source>
</evidence>
<dbReference type="AlphaFoldDB" id="A0A4Q9GU86"/>
<dbReference type="InterPro" id="IPR051790">
    <property type="entry name" value="Cytochrome_c-biogenesis_DsbD"/>
</dbReference>
<dbReference type="GO" id="GO:0017004">
    <property type="term" value="P:cytochrome complex assembly"/>
    <property type="evidence" value="ECO:0007669"/>
    <property type="project" value="InterPro"/>
</dbReference>
<dbReference type="InterPro" id="IPR003834">
    <property type="entry name" value="Cyt_c_assmbl_TM_dom"/>
</dbReference>
<feature type="transmembrane region" description="Helical" evidence="6">
    <location>
        <begin position="93"/>
        <end position="115"/>
    </location>
</feature>
<dbReference type="GO" id="GO:0016020">
    <property type="term" value="C:membrane"/>
    <property type="evidence" value="ECO:0007669"/>
    <property type="project" value="UniProtKB-SubCell"/>
</dbReference>
<keyword evidence="4 6" id="KW-1133">Transmembrane helix</keyword>
<dbReference type="Proteomes" id="UP000294194">
    <property type="component" value="Unassembled WGS sequence"/>
</dbReference>
<comment type="similarity">
    <text evidence="2">Belongs to the DsbD family.</text>
</comment>
<dbReference type="PANTHER" id="PTHR31272:SF4">
    <property type="entry name" value="CYTOCHROME C-TYPE BIOGENESIS PROTEIN HI_1454-RELATED"/>
    <property type="match status" value="1"/>
</dbReference>
<comment type="subcellular location">
    <subcellularLocation>
        <location evidence="1">Membrane</location>
        <topology evidence="1">Multi-pass membrane protein</topology>
    </subcellularLocation>
</comment>
<evidence type="ECO:0000256" key="6">
    <source>
        <dbReference type="SAM" id="Phobius"/>
    </source>
</evidence>
<sequence>MTVGELVGDGQLLVAIPIAVLAGLISFLSPCILPLVPGYLGYVGGLADSDGKAGRRRLLLGVGLFILGFMVVFTVMNALSGAAGLWLVIHRELITRIAGVIVIALGLVFIGQFGFMQRTVKPRWAPATGLAGAPLLGIVFGIGWTPCLGPTLTTITLMSLDSGSAAQGALLGVFYSLGLGIPFLLVALGFGWVATSVAWVKRNIRIVNIVGGSILILIGVLMVSGLWSLWLNSLQAVILGFLPAL</sequence>
<protein>
    <submittedName>
        <fullName evidence="8">Cytochrome c biogenesis protein CcdA</fullName>
    </submittedName>
</protein>
<dbReference type="RefSeq" id="WP_130982940.1">
    <property type="nucleotide sequence ID" value="NZ_SISG01000001.1"/>
</dbReference>
<evidence type="ECO:0000256" key="4">
    <source>
        <dbReference type="ARBA" id="ARBA00022989"/>
    </source>
</evidence>
<evidence type="ECO:0000313" key="9">
    <source>
        <dbReference type="Proteomes" id="UP000294194"/>
    </source>
</evidence>
<evidence type="ECO:0000256" key="3">
    <source>
        <dbReference type="ARBA" id="ARBA00022692"/>
    </source>
</evidence>
<accession>A0A4Q9GU86</accession>
<dbReference type="EMBL" id="SISG01000001">
    <property type="protein sequence ID" value="TBN58676.1"/>
    <property type="molecule type" value="Genomic_DNA"/>
</dbReference>
<feature type="transmembrane region" description="Helical" evidence="6">
    <location>
        <begin position="206"/>
        <end position="230"/>
    </location>
</feature>
<feature type="transmembrane region" description="Helical" evidence="6">
    <location>
        <begin position="58"/>
        <end position="87"/>
    </location>
</feature>
<dbReference type="Pfam" id="PF02683">
    <property type="entry name" value="DsbD_TM"/>
    <property type="match status" value="1"/>
</dbReference>
<organism evidence="8 9">
    <name type="scientific">Glaciihabitans arcticus</name>
    <dbReference type="NCBI Taxonomy" id="2668039"/>
    <lineage>
        <taxon>Bacteria</taxon>
        <taxon>Bacillati</taxon>
        <taxon>Actinomycetota</taxon>
        <taxon>Actinomycetes</taxon>
        <taxon>Micrococcales</taxon>
        <taxon>Microbacteriaceae</taxon>
        <taxon>Glaciihabitans</taxon>
    </lineage>
</organism>
<dbReference type="PANTHER" id="PTHR31272">
    <property type="entry name" value="CYTOCHROME C-TYPE BIOGENESIS PROTEIN HI_1454-RELATED"/>
    <property type="match status" value="1"/>
</dbReference>
<keyword evidence="5 6" id="KW-0472">Membrane</keyword>
<comment type="caution">
    <text evidence="8">The sequence shown here is derived from an EMBL/GenBank/DDBJ whole genome shotgun (WGS) entry which is preliminary data.</text>
</comment>
<evidence type="ECO:0000256" key="5">
    <source>
        <dbReference type="ARBA" id="ARBA00023136"/>
    </source>
</evidence>
<name>A0A4Q9GU86_9MICO</name>
<feature type="domain" description="Cytochrome C biogenesis protein transmembrane" evidence="7">
    <location>
        <begin position="13"/>
        <end position="204"/>
    </location>
</feature>
<evidence type="ECO:0000256" key="1">
    <source>
        <dbReference type="ARBA" id="ARBA00004141"/>
    </source>
</evidence>